<dbReference type="EMBL" id="JAEQNE010000008">
    <property type="protein sequence ID" value="MBL0394579.1"/>
    <property type="molecule type" value="Genomic_DNA"/>
</dbReference>
<dbReference type="RefSeq" id="WP_201677240.1">
    <property type="nucleotide sequence ID" value="NZ_JAEQNE010000008.1"/>
</dbReference>
<dbReference type="AlphaFoldDB" id="A0A937CWM2"/>
<sequence>MNPHTVVAVLVACAAALAGCQTPQTPQDKEAMAAKQCQTFRSYLPARAYVDVLESCTRQLGDAYCRQCLAQ</sequence>
<gene>
    <name evidence="2" type="ORF">JJ685_25795</name>
</gene>
<organism evidence="2 3">
    <name type="scientific">Ramlibacter monticola</name>
    <dbReference type="NCBI Taxonomy" id="1926872"/>
    <lineage>
        <taxon>Bacteria</taxon>
        <taxon>Pseudomonadati</taxon>
        <taxon>Pseudomonadota</taxon>
        <taxon>Betaproteobacteria</taxon>
        <taxon>Burkholderiales</taxon>
        <taxon>Comamonadaceae</taxon>
        <taxon>Ramlibacter</taxon>
    </lineage>
</organism>
<dbReference type="Proteomes" id="UP000599109">
    <property type="component" value="Unassembled WGS sequence"/>
</dbReference>
<evidence type="ECO:0000256" key="1">
    <source>
        <dbReference type="SAM" id="SignalP"/>
    </source>
</evidence>
<evidence type="ECO:0000313" key="2">
    <source>
        <dbReference type="EMBL" id="MBL0394579.1"/>
    </source>
</evidence>
<name>A0A937CWM2_9BURK</name>
<evidence type="ECO:0000313" key="3">
    <source>
        <dbReference type="Proteomes" id="UP000599109"/>
    </source>
</evidence>
<protein>
    <recommendedName>
        <fullName evidence="4">Lipoprotein</fullName>
    </recommendedName>
</protein>
<accession>A0A937CWM2</accession>
<feature type="signal peptide" evidence="1">
    <location>
        <begin position="1"/>
        <end position="18"/>
    </location>
</feature>
<keyword evidence="3" id="KW-1185">Reference proteome</keyword>
<proteinExistence type="predicted"/>
<reference evidence="2 3" key="1">
    <citation type="journal article" date="2017" name="Int. J. Syst. Evol. Microbiol.">
        <title>Ramlibacter monticola sp. nov., isolated from forest soil.</title>
        <authorList>
            <person name="Chaudhary D.K."/>
            <person name="Kim J."/>
        </authorList>
    </citation>
    <scope>NUCLEOTIDE SEQUENCE [LARGE SCALE GENOMIC DNA]</scope>
    <source>
        <strain evidence="2 3">KACC 19175</strain>
    </source>
</reference>
<comment type="caution">
    <text evidence="2">The sequence shown here is derived from an EMBL/GenBank/DDBJ whole genome shotgun (WGS) entry which is preliminary data.</text>
</comment>
<feature type="chain" id="PRO_5037575619" description="Lipoprotein" evidence="1">
    <location>
        <begin position="19"/>
        <end position="71"/>
    </location>
</feature>
<keyword evidence="1" id="KW-0732">Signal</keyword>
<evidence type="ECO:0008006" key="4">
    <source>
        <dbReference type="Google" id="ProtNLM"/>
    </source>
</evidence>